<dbReference type="AlphaFoldDB" id="A0A5S9IQC5"/>
<name>A0A5S9IQC5_UABAM</name>
<dbReference type="EMBL" id="AP019860">
    <property type="protein sequence ID" value="BBM86129.1"/>
    <property type="molecule type" value="Genomic_DNA"/>
</dbReference>
<evidence type="ECO:0000256" key="1">
    <source>
        <dbReference type="SAM" id="Phobius"/>
    </source>
</evidence>
<feature type="transmembrane region" description="Helical" evidence="1">
    <location>
        <begin position="73"/>
        <end position="96"/>
    </location>
</feature>
<keyword evidence="1" id="KW-0812">Transmembrane</keyword>
<sequence>MKKFIFRCSGCRSLIRATGIFKGNCPKCDKPFTLKTTKTTKKKRSPKSTVISTIAVLFVINFVIFWLHSNSIFIGILIGLYMTAQITEPLLPYIIAYTM</sequence>
<evidence type="ECO:0000313" key="2">
    <source>
        <dbReference type="EMBL" id="BBM86129.1"/>
    </source>
</evidence>
<accession>A0A5S9IQC5</accession>
<gene>
    <name evidence="2" type="ORF">UABAM_04515</name>
</gene>
<protein>
    <submittedName>
        <fullName evidence="2">Uncharacterized protein</fullName>
    </submittedName>
</protein>
<dbReference type="Proteomes" id="UP000326354">
    <property type="component" value="Chromosome"/>
</dbReference>
<keyword evidence="3" id="KW-1185">Reference proteome</keyword>
<keyword evidence="1" id="KW-1133">Transmembrane helix</keyword>
<organism evidence="2 3">
    <name type="scientific">Uabimicrobium amorphum</name>
    <dbReference type="NCBI Taxonomy" id="2596890"/>
    <lineage>
        <taxon>Bacteria</taxon>
        <taxon>Pseudomonadati</taxon>
        <taxon>Planctomycetota</taxon>
        <taxon>Candidatus Uabimicrobiia</taxon>
        <taxon>Candidatus Uabimicrobiales</taxon>
        <taxon>Candidatus Uabimicrobiaceae</taxon>
        <taxon>Candidatus Uabimicrobium</taxon>
    </lineage>
</organism>
<keyword evidence="1" id="KW-0472">Membrane</keyword>
<dbReference type="KEGG" id="uam:UABAM_04515"/>
<feature type="transmembrane region" description="Helical" evidence="1">
    <location>
        <begin position="48"/>
        <end position="67"/>
    </location>
</feature>
<evidence type="ECO:0000313" key="3">
    <source>
        <dbReference type="Proteomes" id="UP000326354"/>
    </source>
</evidence>
<reference evidence="2 3" key="1">
    <citation type="submission" date="2019-08" db="EMBL/GenBank/DDBJ databases">
        <title>Complete genome sequence of Candidatus Uab amorphum.</title>
        <authorList>
            <person name="Shiratori T."/>
            <person name="Suzuki S."/>
            <person name="Kakizawa Y."/>
            <person name="Ishida K."/>
        </authorList>
    </citation>
    <scope>NUCLEOTIDE SEQUENCE [LARGE SCALE GENOMIC DNA]</scope>
    <source>
        <strain evidence="2 3">SRT547</strain>
    </source>
</reference>
<dbReference type="RefSeq" id="WP_151970203.1">
    <property type="nucleotide sequence ID" value="NZ_AP019860.1"/>
</dbReference>
<proteinExistence type="predicted"/>